<dbReference type="EMBL" id="MU004239">
    <property type="protein sequence ID" value="KAF2666131.1"/>
    <property type="molecule type" value="Genomic_DNA"/>
</dbReference>
<protein>
    <submittedName>
        <fullName evidence="1">Uncharacterized protein</fullName>
    </submittedName>
</protein>
<evidence type="ECO:0000313" key="1">
    <source>
        <dbReference type="EMBL" id="KAF2666131.1"/>
    </source>
</evidence>
<proteinExistence type="predicted"/>
<name>A0A6A6U3F7_9PEZI</name>
<reference evidence="1" key="1">
    <citation type="journal article" date="2020" name="Stud. Mycol.">
        <title>101 Dothideomycetes genomes: a test case for predicting lifestyles and emergence of pathogens.</title>
        <authorList>
            <person name="Haridas S."/>
            <person name="Albert R."/>
            <person name="Binder M."/>
            <person name="Bloem J."/>
            <person name="Labutti K."/>
            <person name="Salamov A."/>
            <person name="Andreopoulos B."/>
            <person name="Baker S."/>
            <person name="Barry K."/>
            <person name="Bills G."/>
            <person name="Bluhm B."/>
            <person name="Cannon C."/>
            <person name="Castanera R."/>
            <person name="Culley D."/>
            <person name="Daum C."/>
            <person name="Ezra D."/>
            <person name="Gonzalez J."/>
            <person name="Henrissat B."/>
            <person name="Kuo A."/>
            <person name="Liang C."/>
            <person name="Lipzen A."/>
            <person name="Lutzoni F."/>
            <person name="Magnuson J."/>
            <person name="Mondo S."/>
            <person name="Nolan M."/>
            <person name="Ohm R."/>
            <person name="Pangilinan J."/>
            <person name="Park H.-J."/>
            <person name="Ramirez L."/>
            <person name="Alfaro M."/>
            <person name="Sun H."/>
            <person name="Tritt A."/>
            <person name="Yoshinaga Y."/>
            <person name="Zwiers L.-H."/>
            <person name="Turgeon B."/>
            <person name="Goodwin S."/>
            <person name="Spatafora J."/>
            <person name="Crous P."/>
            <person name="Grigoriev I."/>
        </authorList>
    </citation>
    <scope>NUCLEOTIDE SEQUENCE</scope>
    <source>
        <strain evidence="1">CBS 115976</strain>
    </source>
</reference>
<sequence>MPASLGPSSPSSRPLITMMSNSLFAALDLASPCDLAERNLLIAHHLAKSNDHYSAMAQVDTNVRALRLQVPSHRKYWLITVNLLVGLKTRFMLNAGTFELLDILRLAIRELVSLDRGRQYQKLVVEMRTLYELTLHFVETSRPFRPSTSPASTISLGIFPVVKRFTSTFTVFTIQGDYAPRTVQNAIGDFEKIGPTQTWFKR</sequence>
<accession>A0A6A6U3F7</accession>
<organism evidence="1 2">
    <name type="scientific">Microthyrium microscopicum</name>
    <dbReference type="NCBI Taxonomy" id="703497"/>
    <lineage>
        <taxon>Eukaryota</taxon>
        <taxon>Fungi</taxon>
        <taxon>Dikarya</taxon>
        <taxon>Ascomycota</taxon>
        <taxon>Pezizomycotina</taxon>
        <taxon>Dothideomycetes</taxon>
        <taxon>Dothideomycetes incertae sedis</taxon>
        <taxon>Microthyriales</taxon>
        <taxon>Microthyriaceae</taxon>
        <taxon>Microthyrium</taxon>
    </lineage>
</organism>
<dbReference type="Proteomes" id="UP000799302">
    <property type="component" value="Unassembled WGS sequence"/>
</dbReference>
<evidence type="ECO:0000313" key="2">
    <source>
        <dbReference type="Proteomes" id="UP000799302"/>
    </source>
</evidence>
<gene>
    <name evidence="1" type="ORF">BT63DRAFT_458494</name>
</gene>
<keyword evidence="2" id="KW-1185">Reference proteome</keyword>
<dbReference type="AlphaFoldDB" id="A0A6A6U3F7"/>